<keyword evidence="2" id="KW-0560">Oxidoreductase</keyword>
<accession>A0A381WEQ8</accession>
<proteinExistence type="predicted"/>
<protein>
    <recommendedName>
        <fullName evidence="5">4-hydroxythreonine-4-phosphate dehydrogenase</fullName>
    </recommendedName>
</protein>
<sequence length="335" mass="35738">MEDRPRIAITMGDPAGVGPEIIIKMFQGQSVYGFSCPLVVGDATFLKEVSLKSAPNLSITPISSPHEASFTPGSIDVLDLKNISNGINEGKPSAVGGKASVEYIRTAVNLALDRQIEAIVTAPINKESIHLAGFTWPGHTEMLADFTDTKDVALMLMGDALRVVIVTTHIPLNQVGQLITHKQITTTIKLTHQWLLEHVTESPKIAVTGLNPHCGDGGIFGKEELIEIIPALDAVRKIGINALGPFSADALFAKIDQKKYDAVITMYHDQGMIPVKMANKGTAVNVTIGLPIIRTSVDHGTAFDIAGKGCASPESLEIATQSASQLTKPIPSHSR</sequence>
<gene>
    <name evidence="4" type="ORF">METZ01_LOCUS103873</name>
</gene>
<keyword evidence="1" id="KW-0479">Metal-binding</keyword>
<evidence type="ECO:0008006" key="5">
    <source>
        <dbReference type="Google" id="ProtNLM"/>
    </source>
</evidence>
<keyword evidence="3" id="KW-0520">NAD</keyword>
<evidence type="ECO:0000256" key="1">
    <source>
        <dbReference type="ARBA" id="ARBA00022723"/>
    </source>
</evidence>
<dbReference type="Pfam" id="PF04166">
    <property type="entry name" value="PdxA"/>
    <property type="match status" value="1"/>
</dbReference>
<dbReference type="GO" id="GO:0046872">
    <property type="term" value="F:metal ion binding"/>
    <property type="evidence" value="ECO:0007669"/>
    <property type="project" value="UniProtKB-KW"/>
</dbReference>
<dbReference type="AlphaFoldDB" id="A0A381WEQ8"/>
<dbReference type="SUPFAM" id="SSF53659">
    <property type="entry name" value="Isocitrate/Isopropylmalate dehydrogenase-like"/>
    <property type="match status" value="1"/>
</dbReference>
<dbReference type="GO" id="GO:0016491">
    <property type="term" value="F:oxidoreductase activity"/>
    <property type="evidence" value="ECO:0007669"/>
    <property type="project" value="UniProtKB-KW"/>
</dbReference>
<organism evidence="4">
    <name type="scientific">marine metagenome</name>
    <dbReference type="NCBI Taxonomy" id="408172"/>
    <lineage>
        <taxon>unclassified sequences</taxon>
        <taxon>metagenomes</taxon>
        <taxon>ecological metagenomes</taxon>
    </lineage>
</organism>
<evidence type="ECO:0000256" key="3">
    <source>
        <dbReference type="ARBA" id="ARBA00023027"/>
    </source>
</evidence>
<dbReference type="EMBL" id="UINC01011581">
    <property type="protein sequence ID" value="SVA51019.1"/>
    <property type="molecule type" value="Genomic_DNA"/>
</dbReference>
<evidence type="ECO:0000313" key="4">
    <source>
        <dbReference type="EMBL" id="SVA51019.1"/>
    </source>
</evidence>
<dbReference type="GO" id="GO:0051287">
    <property type="term" value="F:NAD binding"/>
    <property type="evidence" value="ECO:0007669"/>
    <property type="project" value="InterPro"/>
</dbReference>
<evidence type="ECO:0000256" key="2">
    <source>
        <dbReference type="ARBA" id="ARBA00023002"/>
    </source>
</evidence>
<dbReference type="Gene3D" id="3.40.718.10">
    <property type="entry name" value="Isopropylmalate Dehydrogenase"/>
    <property type="match status" value="1"/>
</dbReference>
<dbReference type="PANTHER" id="PTHR30004:SF6">
    <property type="entry name" value="D-THREONATE 4-PHOSPHATE DEHYDROGENASE"/>
    <property type="match status" value="1"/>
</dbReference>
<reference evidence="4" key="1">
    <citation type="submission" date="2018-05" db="EMBL/GenBank/DDBJ databases">
        <authorList>
            <person name="Lanie J.A."/>
            <person name="Ng W.-L."/>
            <person name="Kazmierczak K.M."/>
            <person name="Andrzejewski T.M."/>
            <person name="Davidsen T.M."/>
            <person name="Wayne K.J."/>
            <person name="Tettelin H."/>
            <person name="Glass J.I."/>
            <person name="Rusch D."/>
            <person name="Podicherti R."/>
            <person name="Tsui H.-C.T."/>
            <person name="Winkler M.E."/>
        </authorList>
    </citation>
    <scope>NUCLEOTIDE SEQUENCE</scope>
</reference>
<dbReference type="NCBIfam" id="TIGR00557">
    <property type="entry name" value="pdxA"/>
    <property type="match status" value="1"/>
</dbReference>
<name>A0A381WEQ8_9ZZZZ</name>
<dbReference type="InterPro" id="IPR005255">
    <property type="entry name" value="PdxA_fam"/>
</dbReference>
<dbReference type="PANTHER" id="PTHR30004">
    <property type="entry name" value="4-HYDROXYTHREONINE-4-PHOSPHATE DEHYDROGENASE"/>
    <property type="match status" value="1"/>
</dbReference>